<dbReference type="Gene3D" id="1.10.10.60">
    <property type="entry name" value="Homeodomain-like"/>
    <property type="match status" value="1"/>
</dbReference>
<dbReference type="GO" id="GO:0005634">
    <property type="term" value="C:nucleus"/>
    <property type="evidence" value="ECO:0007669"/>
    <property type="project" value="UniProtKB-SubCell"/>
</dbReference>
<dbReference type="SMART" id="SM00174">
    <property type="entry name" value="RHO"/>
    <property type="match status" value="1"/>
</dbReference>
<dbReference type="GO" id="GO:0003677">
    <property type="term" value="F:DNA binding"/>
    <property type="evidence" value="ECO:0007669"/>
    <property type="project" value="UniProtKB-KW"/>
</dbReference>
<dbReference type="InterPro" id="IPR001806">
    <property type="entry name" value="Small_GTPase"/>
</dbReference>
<dbReference type="PROSITE" id="PS51420">
    <property type="entry name" value="RHO"/>
    <property type="match status" value="1"/>
</dbReference>
<dbReference type="CDD" id="cd00157">
    <property type="entry name" value="Rho"/>
    <property type="match status" value="1"/>
</dbReference>
<dbReference type="Pfam" id="PF00071">
    <property type="entry name" value="Ras"/>
    <property type="match status" value="1"/>
</dbReference>
<accession>A0A9N9WUT2</accession>
<dbReference type="Gene3D" id="3.40.50.300">
    <property type="entry name" value="P-loop containing nucleotide triphosphate hydrolases"/>
    <property type="match status" value="1"/>
</dbReference>
<dbReference type="NCBIfam" id="TIGR00231">
    <property type="entry name" value="small_GTP"/>
    <property type="match status" value="1"/>
</dbReference>
<dbReference type="PANTHER" id="PTHR19303:SF26">
    <property type="entry name" value="TIGGER TRANSPOSABLE ELEMENT-DERIVED PROTEIN 1"/>
    <property type="match status" value="1"/>
</dbReference>
<proteinExistence type="predicted"/>
<dbReference type="InterPro" id="IPR004875">
    <property type="entry name" value="DDE_SF_endonuclease_dom"/>
</dbReference>
<dbReference type="PROSITE" id="PS51421">
    <property type="entry name" value="RAS"/>
    <property type="match status" value="1"/>
</dbReference>
<dbReference type="GO" id="GO:0003924">
    <property type="term" value="F:GTPase activity"/>
    <property type="evidence" value="ECO:0007669"/>
    <property type="project" value="InterPro"/>
</dbReference>
<protein>
    <recommendedName>
        <fullName evidence="3">HTH CENPB-type domain-containing protein</fullName>
    </recommendedName>
</protein>
<dbReference type="SMART" id="SM00674">
    <property type="entry name" value="CENPB"/>
    <property type="match status" value="1"/>
</dbReference>
<evidence type="ECO:0000259" key="3">
    <source>
        <dbReference type="PROSITE" id="PS51253"/>
    </source>
</evidence>
<dbReference type="PANTHER" id="PTHR19303">
    <property type="entry name" value="TRANSPOSON"/>
    <property type="match status" value="1"/>
</dbReference>
<comment type="subcellular location">
    <subcellularLocation>
        <location evidence="1">Nucleus</location>
    </subcellularLocation>
</comment>
<dbReference type="PRINTS" id="PR00449">
    <property type="entry name" value="RASTRNSFRMNG"/>
</dbReference>
<dbReference type="InterPro" id="IPR006600">
    <property type="entry name" value="HTH_CenpB_DNA-bd_dom"/>
</dbReference>
<reference evidence="4" key="1">
    <citation type="submission" date="2022-01" db="EMBL/GenBank/DDBJ databases">
        <authorList>
            <person name="King R."/>
        </authorList>
    </citation>
    <scope>NUCLEOTIDE SEQUENCE</scope>
</reference>
<dbReference type="InterPro" id="IPR009057">
    <property type="entry name" value="Homeodomain-like_sf"/>
</dbReference>
<sequence length="658" mass="75867">MNNCSYDKEDFDVMLNGKSYVLKLIDTAGQEDYERVRRLFYKDAKAFILCYSIENHASFNNIYNKWMPELKQIENWPIPFILVGTKIDLRDDPTYSKPLVTTEEGQGLAQRICANRFIECSAKKNVHIKDTIEEALRAVFNGPIVDEKKKKDSSSISRKYKHKYTTIVNICKRDKQKLESTTEQNDRGLNASTKLRPDIMIKLESMLFIWIEDCNQKGLPLSMENISIKSKDIYKSLKEKLDPQDKHCFNSSRGWFDKFKKRYQLHNLVLNGEAASADKTQADSFVETFLSKIDGNYSLDQIFNVDETGLFWKRMPSRTYIAQQSKSAAGHKVSKERLTLLLGANASGEFKLKPLLIYTSENPRAFKNVDKSKLGVYWRSNKKAWMTSVIFTNWVKTCLVKELKNYSLKKGMPFKFLILIDNAPGHANIEILNQISDGIKFMFLPPNTTSLIQPMDQGCISTFKSYYLKKSYQSILDSDCDEATVKDLWKKFNIAHAVKYITSAWTDVSENCVRGSWKKLIPSLNVVDENYMENVLLSIETHALNAGLTGMEQSDLLEILNDNFEYSVEDLQEILENDSLECSSETESEDESKKVEVLSKKDLKEIVNIFSQLKLKIKECDPDKERVFAVENDLSKAENYYLKQVKTQKVQKPIDLFF</sequence>
<dbReference type="EMBL" id="OU895879">
    <property type="protein sequence ID" value="CAG9806890.1"/>
    <property type="molecule type" value="Genomic_DNA"/>
</dbReference>
<dbReference type="InterPro" id="IPR005225">
    <property type="entry name" value="Small_GTP-bd"/>
</dbReference>
<dbReference type="Pfam" id="PF03221">
    <property type="entry name" value="HTH_Tnp_Tc5"/>
    <property type="match status" value="1"/>
</dbReference>
<dbReference type="SMART" id="SM00173">
    <property type="entry name" value="RAS"/>
    <property type="match status" value="1"/>
</dbReference>
<dbReference type="SUPFAM" id="SSF46689">
    <property type="entry name" value="Homeodomain-like"/>
    <property type="match status" value="1"/>
</dbReference>
<dbReference type="InterPro" id="IPR050863">
    <property type="entry name" value="CenT-Element_Derived"/>
</dbReference>
<organism evidence="4 5">
    <name type="scientific">Chironomus riparius</name>
    <dbReference type="NCBI Taxonomy" id="315576"/>
    <lineage>
        <taxon>Eukaryota</taxon>
        <taxon>Metazoa</taxon>
        <taxon>Ecdysozoa</taxon>
        <taxon>Arthropoda</taxon>
        <taxon>Hexapoda</taxon>
        <taxon>Insecta</taxon>
        <taxon>Pterygota</taxon>
        <taxon>Neoptera</taxon>
        <taxon>Endopterygota</taxon>
        <taxon>Diptera</taxon>
        <taxon>Nematocera</taxon>
        <taxon>Chironomoidea</taxon>
        <taxon>Chironomidae</taxon>
        <taxon>Chironominae</taxon>
        <taxon>Chironomus</taxon>
    </lineage>
</organism>
<gene>
    <name evidence="4" type="ORF">CHIRRI_LOCUS9744</name>
</gene>
<dbReference type="GO" id="GO:0005525">
    <property type="term" value="F:GTP binding"/>
    <property type="evidence" value="ECO:0007669"/>
    <property type="project" value="InterPro"/>
</dbReference>
<evidence type="ECO:0000256" key="1">
    <source>
        <dbReference type="ARBA" id="ARBA00004123"/>
    </source>
</evidence>
<dbReference type="OrthoDB" id="7612720at2759"/>
<evidence type="ECO:0000313" key="5">
    <source>
        <dbReference type="Proteomes" id="UP001153620"/>
    </source>
</evidence>
<evidence type="ECO:0000313" key="4">
    <source>
        <dbReference type="EMBL" id="CAG9806890.1"/>
    </source>
</evidence>
<dbReference type="InterPro" id="IPR027417">
    <property type="entry name" value="P-loop_NTPase"/>
</dbReference>
<name>A0A9N9WUT2_9DIPT</name>
<reference evidence="4" key="2">
    <citation type="submission" date="2022-10" db="EMBL/GenBank/DDBJ databases">
        <authorList>
            <consortium name="ENA_rothamsted_submissions"/>
            <consortium name="culmorum"/>
            <person name="King R."/>
        </authorList>
    </citation>
    <scope>NUCLEOTIDE SEQUENCE</scope>
</reference>
<dbReference type="Pfam" id="PF03184">
    <property type="entry name" value="DDE_1"/>
    <property type="match status" value="1"/>
</dbReference>
<dbReference type="SUPFAM" id="SSF52540">
    <property type="entry name" value="P-loop containing nucleoside triphosphate hydrolases"/>
    <property type="match status" value="1"/>
</dbReference>
<keyword evidence="2" id="KW-0238">DNA-binding</keyword>
<dbReference type="PROSITE" id="PS51253">
    <property type="entry name" value="HTH_CENPB"/>
    <property type="match status" value="1"/>
</dbReference>
<dbReference type="SMART" id="SM00175">
    <property type="entry name" value="RAB"/>
    <property type="match status" value="1"/>
</dbReference>
<evidence type="ECO:0000256" key="2">
    <source>
        <dbReference type="ARBA" id="ARBA00023125"/>
    </source>
</evidence>
<feature type="domain" description="HTH CENPB-type" evidence="3">
    <location>
        <begin position="191"/>
        <end position="269"/>
    </location>
</feature>
<keyword evidence="5" id="KW-1185">Reference proteome</keyword>
<dbReference type="PROSITE" id="PS51419">
    <property type="entry name" value="RAB"/>
    <property type="match status" value="1"/>
</dbReference>
<dbReference type="Proteomes" id="UP001153620">
    <property type="component" value="Chromosome 3"/>
</dbReference>
<dbReference type="AlphaFoldDB" id="A0A9N9WUT2"/>